<evidence type="ECO:0000313" key="8">
    <source>
        <dbReference type="EMBL" id="MCR1899246.1"/>
    </source>
</evidence>
<protein>
    <recommendedName>
        <fullName evidence="6 7">Ribonuclease P protein component</fullName>
        <shortName evidence="6">RNase P protein</shortName>
        <shortName evidence="6">RNaseP protein</shortName>
        <ecNumber evidence="6 7">3.1.26.5</ecNumber>
    </recommendedName>
    <alternativeName>
        <fullName evidence="6">Protein C5</fullName>
    </alternativeName>
</protein>
<reference evidence="8" key="1">
    <citation type="submission" date="2022-07" db="EMBL/GenBank/DDBJ databases">
        <title>Enhanced cultured diversity of the mouse gut microbiota enables custom-made synthetic communities.</title>
        <authorList>
            <person name="Afrizal A."/>
        </authorList>
    </citation>
    <scope>NUCLEOTIDE SEQUENCE</scope>
    <source>
        <strain evidence="8">DSM 28593</strain>
    </source>
</reference>
<dbReference type="Pfam" id="PF00825">
    <property type="entry name" value="Ribonuclease_P"/>
    <property type="match status" value="1"/>
</dbReference>
<evidence type="ECO:0000313" key="9">
    <source>
        <dbReference type="Proteomes" id="UP001205748"/>
    </source>
</evidence>
<keyword evidence="2 6" id="KW-0540">Nuclease</keyword>
<dbReference type="Proteomes" id="UP001205748">
    <property type="component" value="Unassembled WGS sequence"/>
</dbReference>
<dbReference type="EMBL" id="JANKAS010000008">
    <property type="protein sequence ID" value="MCR1899246.1"/>
    <property type="molecule type" value="Genomic_DNA"/>
</dbReference>
<evidence type="ECO:0000256" key="4">
    <source>
        <dbReference type="ARBA" id="ARBA00022801"/>
    </source>
</evidence>
<dbReference type="SUPFAM" id="SSF54211">
    <property type="entry name" value="Ribosomal protein S5 domain 2-like"/>
    <property type="match status" value="1"/>
</dbReference>
<keyword evidence="3 6" id="KW-0255">Endonuclease</keyword>
<evidence type="ECO:0000256" key="5">
    <source>
        <dbReference type="ARBA" id="ARBA00022884"/>
    </source>
</evidence>
<dbReference type="PANTHER" id="PTHR33992">
    <property type="entry name" value="RIBONUCLEASE P PROTEIN COMPONENT"/>
    <property type="match status" value="1"/>
</dbReference>
<keyword evidence="5 6" id="KW-0694">RNA-binding</keyword>
<dbReference type="GO" id="GO:0042781">
    <property type="term" value="F:3'-tRNA processing endoribonuclease activity"/>
    <property type="evidence" value="ECO:0007669"/>
    <property type="project" value="TreeGrafter"/>
</dbReference>
<comment type="caution">
    <text evidence="8">The sequence shown here is derived from an EMBL/GenBank/DDBJ whole genome shotgun (WGS) entry which is preliminary data.</text>
</comment>
<dbReference type="Gene3D" id="3.30.230.10">
    <property type="match status" value="1"/>
</dbReference>
<keyword evidence="4 6" id="KW-0378">Hydrolase</keyword>
<evidence type="ECO:0000256" key="6">
    <source>
        <dbReference type="HAMAP-Rule" id="MF_00227"/>
    </source>
</evidence>
<evidence type="ECO:0000256" key="3">
    <source>
        <dbReference type="ARBA" id="ARBA00022759"/>
    </source>
</evidence>
<evidence type="ECO:0000256" key="7">
    <source>
        <dbReference type="NCBIfam" id="TIGR00188"/>
    </source>
</evidence>
<keyword evidence="1 6" id="KW-0819">tRNA processing</keyword>
<comment type="subunit">
    <text evidence="6">Consists of a catalytic RNA component (M1 or rnpB) and a protein subunit.</text>
</comment>
<organism evidence="8 9">
    <name type="scientific">Irregularibacter muris</name>
    <dbReference type="NCBI Taxonomy" id="1796619"/>
    <lineage>
        <taxon>Bacteria</taxon>
        <taxon>Bacillati</taxon>
        <taxon>Bacillota</taxon>
        <taxon>Clostridia</taxon>
        <taxon>Eubacteriales</taxon>
        <taxon>Eubacteriaceae</taxon>
        <taxon>Irregularibacter</taxon>
    </lineage>
</organism>
<dbReference type="NCBIfam" id="TIGR00188">
    <property type="entry name" value="rnpA"/>
    <property type="match status" value="1"/>
</dbReference>
<dbReference type="RefSeq" id="WP_257531394.1">
    <property type="nucleotide sequence ID" value="NZ_JANKAS010000008.1"/>
</dbReference>
<evidence type="ECO:0000256" key="1">
    <source>
        <dbReference type="ARBA" id="ARBA00022694"/>
    </source>
</evidence>
<dbReference type="EC" id="3.1.26.5" evidence="6 7"/>
<sequence>MNDTHTLKKNQDFKLLYNKGQSFANRLLVIYYSSNGNYVNRLGLSVSKKVGNSVVRNRVKRLMRESYRLNEDKIKKGYDMILIARVKANDADYKSIESALVHLLKKVDLLEKN</sequence>
<evidence type="ECO:0000256" key="2">
    <source>
        <dbReference type="ARBA" id="ARBA00022722"/>
    </source>
</evidence>
<dbReference type="GO" id="GO:0030677">
    <property type="term" value="C:ribonuclease P complex"/>
    <property type="evidence" value="ECO:0007669"/>
    <property type="project" value="TreeGrafter"/>
</dbReference>
<dbReference type="HAMAP" id="MF_00227">
    <property type="entry name" value="RNase_P"/>
    <property type="match status" value="1"/>
</dbReference>
<dbReference type="AlphaFoldDB" id="A0AAE3HFL8"/>
<dbReference type="InterPro" id="IPR000100">
    <property type="entry name" value="RNase_P"/>
</dbReference>
<comment type="catalytic activity">
    <reaction evidence="6">
        <text>Endonucleolytic cleavage of RNA, removing 5'-extranucleotides from tRNA precursor.</text>
        <dbReference type="EC" id="3.1.26.5"/>
    </reaction>
</comment>
<dbReference type="GO" id="GO:0001682">
    <property type="term" value="P:tRNA 5'-leader removal"/>
    <property type="evidence" value="ECO:0007669"/>
    <property type="project" value="UniProtKB-UniRule"/>
</dbReference>
<proteinExistence type="inferred from homology"/>
<dbReference type="InterPro" id="IPR014721">
    <property type="entry name" value="Ribsml_uS5_D2-typ_fold_subgr"/>
</dbReference>
<keyword evidence="9" id="KW-1185">Reference proteome</keyword>
<name>A0AAE3HFL8_9FIRM</name>
<dbReference type="GO" id="GO:0000049">
    <property type="term" value="F:tRNA binding"/>
    <property type="evidence" value="ECO:0007669"/>
    <property type="project" value="UniProtKB-UniRule"/>
</dbReference>
<comment type="similarity">
    <text evidence="6">Belongs to the RnpA family.</text>
</comment>
<dbReference type="InterPro" id="IPR020568">
    <property type="entry name" value="Ribosomal_Su5_D2-typ_SF"/>
</dbReference>
<gene>
    <name evidence="6 8" type="primary">rnpA</name>
    <name evidence="8" type="ORF">NSA47_09635</name>
</gene>
<dbReference type="PANTHER" id="PTHR33992:SF1">
    <property type="entry name" value="RIBONUCLEASE P PROTEIN COMPONENT"/>
    <property type="match status" value="1"/>
</dbReference>
<comment type="function">
    <text evidence="6">RNaseP catalyzes the removal of the 5'-leader sequence from pre-tRNA to produce the mature 5'-terminus. It can also cleave other RNA substrates such as 4.5S RNA. The protein component plays an auxiliary but essential role in vivo by binding to the 5'-leader sequence and broadening the substrate specificity of the ribozyme.</text>
</comment>
<accession>A0AAE3HFL8</accession>
<dbReference type="GO" id="GO:0004526">
    <property type="term" value="F:ribonuclease P activity"/>
    <property type="evidence" value="ECO:0007669"/>
    <property type="project" value="UniProtKB-UniRule"/>
</dbReference>